<reference evidence="2" key="1">
    <citation type="journal article" date="2014" name="Nat. Commun.">
        <title>The rainbow trout genome provides novel insights into evolution after whole-genome duplication in vertebrates.</title>
        <authorList>
            <person name="Berthelot C."/>
            <person name="Brunet F."/>
            <person name="Chalopin D."/>
            <person name="Juanchich A."/>
            <person name="Bernard M."/>
            <person name="Noel B."/>
            <person name="Bento P."/>
            <person name="Da Silva C."/>
            <person name="Labadie K."/>
            <person name="Alberti A."/>
            <person name="Aury J.M."/>
            <person name="Louis A."/>
            <person name="Dehais P."/>
            <person name="Bardou P."/>
            <person name="Montfort J."/>
            <person name="Klopp C."/>
            <person name="Cabau C."/>
            <person name="Gaspin C."/>
            <person name="Thorgaard G.H."/>
            <person name="Boussaha M."/>
            <person name="Quillet E."/>
            <person name="Guyomard R."/>
            <person name="Galiana D."/>
            <person name="Bobe J."/>
            <person name="Volff J.N."/>
            <person name="Genet C."/>
            <person name="Wincker P."/>
            <person name="Jaillon O."/>
            <person name="Roest Crollius H."/>
            <person name="Guiguen Y."/>
        </authorList>
    </citation>
    <scope>NUCLEOTIDE SEQUENCE [LARGE SCALE GENOMIC DNA]</scope>
</reference>
<dbReference type="InterPro" id="IPR023262">
    <property type="entry name" value="AROS"/>
</dbReference>
<dbReference type="STRING" id="8022.A0A061A5T0"/>
<name>A0A061A5T0_ONCMY</name>
<protein>
    <submittedName>
        <fullName evidence="2">Uncharacterized protein</fullName>
    </submittedName>
</protein>
<dbReference type="Pfam" id="PF15684">
    <property type="entry name" value="AROS"/>
    <property type="match status" value="1"/>
</dbReference>
<proteinExistence type="predicted"/>
<evidence type="ECO:0000313" key="2">
    <source>
        <dbReference type="EMBL" id="CDR12849.1"/>
    </source>
</evidence>
<dbReference type="Proteomes" id="UP000193380">
    <property type="component" value="Unassembled WGS sequence"/>
</dbReference>
<feature type="compositionally biased region" description="Low complexity" evidence="1">
    <location>
        <begin position="1"/>
        <end position="15"/>
    </location>
</feature>
<dbReference type="EMBL" id="FR972024">
    <property type="protein sequence ID" value="CDR12849.1"/>
    <property type="molecule type" value="Genomic_DNA"/>
</dbReference>
<evidence type="ECO:0000313" key="3">
    <source>
        <dbReference type="Proteomes" id="UP000193380"/>
    </source>
</evidence>
<dbReference type="AlphaFoldDB" id="A0A061A5T0"/>
<gene>
    <name evidence="2" type="ORF">GSONMT00037054001</name>
</gene>
<dbReference type="PaxDb" id="8022-A0A061A5T0"/>
<evidence type="ECO:0000256" key="1">
    <source>
        <dbReference type="SAM" id="MobiDB-lite"/>
    </source>
</evidence>
<organism evidence="2 3">
    <name type="scientific">Oncorhynchus mykiss</name>
    <name type="common">Rainbow trout</name>
    <name type="synonym">Salmo gairdneri</name>
    <dbReference type="NCBI Taxonomy" id="8022"/>
    <lineage>
        <taxon>Eukaryota</taxon>
        <taxon>Metazoa</taxon>
        <taxon>Chordata</taxon>
        <taxon>Craniata</taxon>
        <taxon>Vertebrata</taxon>
        <taxon>Euteleostomi</taxon>
        <taxon>Actinopterygii</taxon>
        <taxon>Neopterygii</taxon>
        <taxon>Teleostei</taxon>
        <taxon>Protacanthopterygii</taxon>
        <taxon>Salmoniformes</taxon>
        <taxon>Salmonidae</taxon>
        <taxon>Salmoninae</taxon>
        <taxon>Oncorhynchus</taxon>
    </lineage>
</organism>
<accession>A0A061A5T0</accession>
<sequence length="114" mass="12341">MSLSLALSLPLSPSAVSDGSKKQKSAAKKKHTQSKVELMGLVSTNRQGVSRQVRRLQGRLGPGKSKATVKDKRIKSAVGEWLNAFRGTKYFCALCRKTNAFICVGDGLVHINIV</sequence>
<feature type="region of interest" description="Disordered" evidence="1">
    <location>
        <begin position="1"/>
        <end position="34"/>
    </location>
</feature>
<feature type="compositionally biased region" description="Basic residues" evidence="1">
    <location>
        <begin position="22"/>
        <end position="33"/>
    </location>
</feature>
<reference evidence="2" key="2">
    <citation type="submission" date="2014-03" db="EMBL/GenBank/DDBJ databases">
        <authorList>
            <person name="Genoscope - CEA"/>
        </authorList>
    </citation>
    <scope>NUCLEOTIDE SEQUENCE</scope>
</reference>